<dbReference type="Proteomes" id="UP001583172">
    <property type="component" value="Unassembled WGS sequence"/>
</dbReference>
<evidence type="ECO:0000313" key="1">
    <source>
        <dbReference type="EMBL" id="KAL1836234.1"/>
    </source>
</evidence>
<comment type="caution">
    <text evidence="1">The sequence shown here is derived from an EMBL/GenBank/DDBJ whole genome shotgun (WGS) entry which is preliminary data.</text>
</comment>
<reference evidence="1 2" key="1">
    <citation type="journal article" date="2024" name="Commun. Biol.">
        <title>Comparative genomic analysis of thermophilic fungi reveals convergent evolutionary adaptations and gene losses.</title>
        <authorList>
            <person name="Steindorff A.S."/>
            <person name="Aguilar-Pontes M.V."/>
            <person name="Robinson A.J."/>
            <person name="Andreopoulos B."/>
            <person name="LaButti K."/>
            <person name="Kuo A."/>
            <person name="Mondo S."/>
            <person name="Riley R."/>
            <person name="Otillar R."/>
            <person name="Haridas S."/>
            <person name="Lipzen A."/>
            <person name="Grimwood J."/>
            <person name="Schmutz J."/>
            <person name="Clum A."/>
            <person name="Reid I.D."/>
            <person name="Moisan M.C."/>
            <person name="Butler G."/>
            <person name="Nguyen T.T.M."/>
            <person name="Dewar K."/>
            <person name="Conant G."/>
            <person name="Drula E."/>
            <person name="Henrissat B."/>
            <person name="Hansel C."/>
            <person name="Singer S."/>
            <person name="Hutchinson M.I."/>
            <person name="de Vries R.P."/>
            <person name="Natvig D.O."/>
            <person name="Powell A.J."/>
            <person name="Tsang A."/>
            <person name="Grigoriev I.V."/>
        </authorList>
    </citation>
    <scope>NUCLEOTIDE SEQUENCE [LARGE SCALE GENOMIC DNA]</scope>
    <source>
        <strain evidence="1 2">CBS 620.91</strain>
    </source>
</reference>
<accession>A0ABR3V365</accession>
<sequence>MVPVCLVLVPAATRRRDRKLARRVARADTPEIRLIELAGLAHPVLATQPHLDRTYREEKSRTITSS</sequence>
<gene>
    <name evidence="1" type="ORF">VTJ49DRAFT_5406</name>
</gene>
<organism evidence="1 2">
    <name type="scientific">Humicola insolens</name>
    <name type="common">Soft-rot fungus</name>
    <dbReference type="NCBI Taxonomy" id="85995"/>
    <lineage>
        <taxon>Eukaryota</taxon>
        <taxon>Fungi</taxon>
        <taxon>Dikarya</taxon>
        <taxon>Ascomycota</taxon>
        <taxon>Pezizomycotina</taxon>
        <taxon>Sordariomycetes</taxon>
        <taxon>Sordariomycetidae</taxon>
        <taxon>Sordariales</taxon>
        <taxon>Chaetomiaceae</taxon>
        <taxon>Mycothermus</taxon>
    </lineage>
</organism>
<keyword evidence="2" id="KW-1185">Reference proteome</keyword>
<dbReference type="EMBL" id="JAZGSY010000443">
    <property type="protein sequence ID" value="KAL1836234.1"/>
    <property type="molecule type" value="Genomic_DNA"/>
</dbReference>
<proteinExistence type="predicted"/>
<name>A0ABR3V365_HUMIN</name>
<protein>
    <submittedName>
        <fullName evidence="1">Uncharacterized protein</fullName>
    </submittedName>
</protein>
<evidence type="ECO:0000313" key="2">
    <source>
        <dbReference type="Proteomes" id="UP001583172"/>
    </source>
</evidence>